<dbReference type="Proteomes" id="UP000199072">
    <property type="component" value="Unassembled WGS sequence"/>
</dbReference>
<sequence length="230" mass="26257">MKTIEYQFKRILIKALLLFCVTGATAQVKQQQVYAGLKKKPIGMHAKQKITAPVSNQYKDFMQLVTRAGAVFSPPKGFSEISAMNDEDFSYDYAMEIPDKDFEVWFQVKSQKENYASYEASKDDNIRKVANPDSLYIEMGKAQATAFAGDPNFFIRTIPANVLSRYNADAGRSYLLNLVDMPSTKHYKYALLLTLQRNHTGTIMVVYFTNEKDPEFFKNIDKASNCLKFK</sequence>
<keyword evidence="1" id="KW-0732">Signal</keyword>
<feature type="signal peptide" evidence="1">
    <location>
        <begin position="1"/>
        <end position="26"/>
    </location>
</feature>
<dbReference type="EMBL" id="FNAI01000022">
    <property type="protein sequence ID" value="SDF63221.1"/>
    <property type="molecule type" value="Genomic_DNA"/>
</dbReference>
<dbReference type="OrthoDB" id="797448at2"/>
<reference evidence="2 3" key="1">
    <citation type="submission" date="2016-10" db="EMBL/GenBank/DDBJ databases">
        <authorList>
            <person name="de Groot N.N."/>
        </authorList>
    </citation>
    <scope>NUCLEOTIDE SEQUENCE [LARGE SCALE GENOMIC DNA]</scope>
    <source>
        <strain evidence="2 3">47C3B</strain>
    </source>
</reference>
<protein>
    <submittedName>
        <fullName evidence="2">Uncharacterized protein</fullName>
    </submittedName>
</protein>
<gene>
    <name evidence="2" type="ORF">SAMN05216464_12237</name>
</gene>
<dbReference type="RefSeq" id="WP_091156787.1">
    <property type="nucleotide sequence ID" value="NZ_FNAI01000022.1"/>
</dbReference>
<evidence type="ECO:0000256" key="1">
    <source>
        <dbReference type="SAM" id="SignalP"/>
    </source>
</evidence>
<feature type="chain" id="PRO_5011729752" evidence="1">
    <location>
        <begin position="27"/>
        <end position="230"/>
    </location>
</feature>
<name>A0A1G7MNG6_9SPHI</name>
<dbReference type="AlphaFoldDB" id="A0A1G7MNG6"/>
<proteinExistence type="predicted"/>
<evidence type="ECO:0000313" key="3">
    <source>
        <dbReference type="Proteomes" id="UP000199072"/>
    </source>
</evidence>
<evidence type="ECO:0000313" key="2">
    <source>
        <dbReference type="EMBL" id="SDF63221.1"/>
    </source>
</evidence>
<accession>A0A1G7MNG6</accession>
<organism evidence="2 3">
    <name type="scientific">Mucilaginibacter pineti</name>
    <dbReference type="NCBI Taxonomy" id="1391627"/>
    <lineage>
        <taxon>Bacteria</taxon>
        <taxon>Pseudomonadati</taxon>
        <taxon>Bacteroidota</taxon>
        <taxon>Sphingobacteriia</taxon>
        <taxon>Sphingobacteriales</taxon>
        <taxon>Sphingobacteriaceae</taxon>
        <taxon>Mucilaginibacter</taxon>
    </lineage>
</organism>
<keyword evidence="3" id="KW-1185">Reference proteome</keyword>